<comment type="caution">
    <text evidence="2">The sequence shown here is derived from an EMBL/GenBank/DDBJ whole genome shotgun (WGS) entry which is preliminary data.</text>
</comment>
<name>A0AAP0G8G1_9ASPA</name>
<reference evidence="2 3" key="1">
    <citation type="journal article" date="2022" name="Nat. Plants">
        <title>Genomes of leafy and leafless Platanthera orchids illuminate the evolution of mycoheterotrophy.</title>
        <authorList>
            <person name="Li M.H."/>
            <person name="Liu K.W."/>
            <person name="Li Z."/>
            <person name="Lu H.C."/>
            <person name="Ye Q.L."/>
            <person name="Zhang D."/>
            <person name="Wang J.Y."/>
            <person name="Li Y.F."/>
            <person name="Zhong Z.M."/>
            <person name="Liu X."/>
            <person name="Yu X."/>
            <person name="Liu D.K."/>
            <person name="Tu X.D."/>
            <person name="Liu B."/>
            <person name="Hao Y."/>
            <person name="Liao X.Y."/>
            <person name="Jiang Y.T."/>
            <person name="Sun W.H."/>
            <person name="Chen J."/>
            <person name="Chen Y.Q."/>
            <person name="Ai Y."/>
            <person name="Zhai J.W."/>
            <person name="Wu S.S."/>
            <person name="Zhou Z."/>
            <person name="Hsiao Y.Y."/>
            <person name="Wu W.L."/>
            <person name="Chen Y.Y."/>
            <person name="Lin Y.F."/>
            <person name="Hsu J.L."/>
            <person name="Li C.Y."/>
            <person name="Wang Z.W."/>
            <person name="Zhao X."/>
            <person name="Zhong W.Y."/>
            <person name="Ma X.K."/>
            <person name="Ma L."/>
            <person name="Huang J."/>
            <person name="Chen G.Z."/>
            <person name="Huang M.Z."/>
            <person name="Huang L."/>
            <person name="Peng D.H."/>
            <person name="Luo Y.B."/>
            <person name="Zou S.Q."/>
            <person name="Chen S.P."/>
            <person name="Lan S."/>
            <person name="Tsai W.C."/>
            <person name="Van de Peer Y."/>
            <person name="Liu Z.J."/>
        </authorList>
    </citation>
    <scope>NUCLEOTIDE SEQUENCE [LARGE SCALE GENOMIC DNA]</scope>
    <source>
        <strain evidence="2">Lor287</strain>
    </source>
</reference>
<accession>A0AAP0G8G1</accession>
<gene>
    <name evidence="2" type="ORF">KSP39_PZI007916</name>
</gene>
<protein>
    <submittedName>
        <fullName evidence="2">Uncharacterized protein</fullName>
    </submittedName>
</protein>
<dbReference type="Proteomes" id="UP001418222">
    <property type="component" value="Unassembled WGS sequence"/>
</dbReference>
<evidence type="ECO:0000313" key="2">
    <source>
        <dbReference type="EMBL" id="KAK8944451.1"/>
    </source>
</evidence>
<keyword evidence="3" id="KW-1185">Reference proteome</keyword>
<evidence type="ECO:0000313" key="3">
    <source>
        <dbReference type="Proteomes" id="UP001418222"/>
    </source>
</evidence>
<feature type="region of interest" description="Disordered" evidence="1">
    <location>
        <begin position="92"/>
        <end position="111"/>
    </location>
</feature>
<sequence>MIKLRLAGRCAALLVLDGLGGKEASMRMDVMMERIQGLPPHSTTNLTGFNNGWSNVQIPHTQLMGNMHGHSVEDAYETLDARIEVLSRRVIDQEKSKTLESPETRESTELM</sequence>
<dbReference type="EMBL" id="JBBWWQ010000006">
    <property type="protein sequence ID" value="KAK8944451.1"/>
    <property type="molecule type" value="Genomic_DNA"/>
</dbReference>
<organism evidence="2 3">
    <name type="scientific">Platanthera zijinensis</name>
    <dbReference type="NCBI Taxonomy" id="2320716"/>
    <lineage>
        <taxon>Eukaryota</taxon>
        <taxon>Viridiplantae</taxon>
        <taxon>Streptophyta</taxon>
        <taxon>Embryophyta</taxon>
        <taxon>Tracheophyta</taxon>
        <taxon>Spermatophyta</taxon>
        <taxon>Magnoliopsida</taxon>
        <taxon>Liliopsida</taxon>
        <taxon>Asparagales</taxon>
        <taxon>Orchidaceae</taxon>
        <taxon>Orchidoideae</taxon>
        <taxon>Orchideae</taxon>
        <taxon>Orchidinae</taxon>
        <taxon>Platanthera</taxon>
    </lineage>
</organism>
<proteinExistence type="predicted"/>
<evidence type="ECO:0000256" key="1">
    <source>
        <dbReference type="SAM" id="MobiDB-lite"/>
    </source>
</evidence>
<dbReference type="AlphaFoldDB" id="A0AAP0G8G1"/>